<comment type="caution">
    <text evidence="4">The sequence shown here is derived from an EMBL/GenBank/DDBJ whole genome shotgun (WGS) entry which is preliminary data.</text>
</comment>
<dbReference type="AlphaFoldDB" id="A0A3B0C6C4"/>
<dbReference type="InterPro" id="IPR003399">
    <property type="entry name" value="Mce/MlaD"/>
</dbReference>
<dbReference type="PANTHER" id="PTHR33371">
    <property type="entry name" value="INTERMEMBRANE PHOSPHOLIPID TRANSPORT SYSTEM BINDING PROTEIN MLAD-RELATED"/>
    <property type="match status" value="1"/>
</dbReference>
<feature type="transmembrane region" description="Helical" evidence="2">
    <location>
        <begin position="12"/>
        <end position="30"/>
    </location>
</feature>
<evidence type="ECO:0000259" key="3">
    <source>
        <dbReference type="Pfam" id="PF02470"/>
    </source>
</evidence>
<dbReference type="InterPro" id="IPR052336">
    <property type="entry name" value="MlaD_Phospholipid_Transporter"/>
</dbReference>
<name>A0A3B0C6C4_9FLAO</name>
<keyword evidence="2" id="KW-0812">Transmembrane</keyword>
<accession>A0A3B0C6C4</accession>
<gene>
    <name evidence="4" type="ORF">D7Z94_18540</name>
</gene>
<evidence type="ECO:0000313" key="5">
    <source>
        <dbReference type="Proteomes" id="UP000276603"/>
    </source>
</evidence>
<proteinExistence type="predicted"/>
<keyword evidence="5" id="KW-1185">Reference proteome</keyword>
<evidence type="ECO:0000256" key="2">
    <source>
        <dbReference type="SAM" id="Phobius"/>
    </source>
</evidence>
<feature type="domain" description="Mce/MlaD" evidence="3">
    <location>
        <begin position="38"/>
        <end position="117"/>
    </location>
</feature>
<protein>
    <submittedName>
        <fullName evidence="4">MCE family protein</fullName>
    </submittedName>
</protein>
<organism evidence="4 5">
    <name type="scientific">Ulvibacterium marinum</name>
    <dbReference type="NCBI Taxonomy" id="2419782"/>
    <lineage>
        <taxon>Bacteria</taxon>
        <taxon>Pseudomonadati</taxon>
        <taxon>Bacteroidota</taxon>
        <taxon>Flavobacteriia</taxon>
        <taxon>Flavobacteriales</taxon>
        <taxon>Flavobacteriaceae</taxon>
        <taxon>Ulvibacterium</taxon>
    </lineage>
</organism>
<evidence type="ECO:0000313" key="4">
    <source>
        <dbReference type="EMBL" id="RKN80228.1"/>
    </source>
</evidence>
<dbReference type="EMBL" id="RBCJ01000003">
    <property type="protein sequence ID" value="RKN80228.1"/>
    <property type="molecule type" value="Genomic_DNA"/>
</dbReference>
<dbReference type="PANTHER" id="PTHR33371:SF4">
    <property type="entry name" value="INTERMEMBRANE PHOSPHOLIPID TRANSPORT SYSTEM BINDING PROTEIN MLAD"/>
    <property type="match status" value="1"/>
</dbReference>
<evidence type="ECO:0000256" key="1">
    <source>
        <dbReference type="SAM" id="Coils"/>
    </source>
</evidence>
<sequence>MEKTTSEKIRLGIFVIIGTILLVVAVYLIGNQQNLFGNTYTINAVFKNVNGLQKGNNVRYAGINIGTVSGIEMQNDTAIRVSMLIQEKMRKHIKTNAIATIGSDGLVGSMVINVVPGNGTAPLIQSGDEILAMSKIATVDMLNTLSVTNENAAQLTQDLLKVTASLNRGEGTLGRLLNDTLMANDLQQMLVNLKNASLGANATISQLNDIAEKFNSDESAMGVLFNDSISAVKIQNTIAHLETSSIEIRDMTKDLNMVVGDIKDGKGTLNYLATDTILVSQLQNTIQNVEQGVERFNENMEALKHNFLTRGYFRKQEKQQRKDKSAE</sequence>
<feature type="coiled-coil region" evidence="1">
    <location>
        <begin position="279"/>
        <end position="306"/>
    </location>
</feature>
<reference evidence="4 5" key="1">
    <citation type="submission" date="2018-10" db="EMBL/GenBank/DDBJ databases">
        <title>Ulvibacterium marinum gen. nov., sp. nov., a novel marine bacterium of the family Flavobacteriaceae, isolated from a culture of the green alga Ulva prolifera.</title>
        <authorList>
            <person name="Zhang Z."/>
        </authorList>
    </citation>
    <scope>NUCLEOTIDE SEQUENCE [LARGE SCALE GENOMIC DNA]</scope>
    <source>
        <strain evidence="4 5">CCMM003</strain>
    </source>
</reference>
<dbReference type="RefSeq" id="WP_120713037.1">
    <property type="nucleotide sequence ID" value="NZ_RBCJ01000003.1"/>
</dbReference>
<dbReference type="OrthoDB" id="9771725at2"/>
<keyword evidence="2" id="KW-0472">Membrane</keyword>
<keyword evidence="1" id="KW-0175">Coiled coil</keyword>
<dbReference type="Proteomes" id="UP000276603">
    <property type="component" value="Unassembled WGS sequence"/>
</dbReference>
<keyword evidence="2" id="KW-1133">Transmembrane helix</keyword>
<dbReference type="Pfam" id="PF02470">
    <property type="entry name" value="MlaD"/>
    <property type="match status" value="1"/>
</dbReference>